<feature type="compositionally biased region" description="Pro residues" evidence="9">
    <location>
        <begin position="239"/>
        <end position="253"/>
    </location>
</feature>
<reference evidence="12 13" key="1">
    <citation type="journal article" date="2018" name="Plant J.">
        <title>Genome sequences of Chlorella sorokiniana UTEX 1602 and Micractinium conductrix SAG 241.80: implications to maltose excretion by a green alga.</title>
        <authorList>
            <person name="Arriola M.B."/>
            <person name="Velmurugan N."/>
            <person name="Zhang Y."/>
            <person name="Plunkett M.H."/>
            <person name="Hondzo H."/>
            <person name="Barney B.M."/>
        </authorList>
    </citation>
    <scope>NUCLEOTIDE SEQUENCE [LARGE SCALE GENOMIC DNA]</scope>
    <source>
        <strain evidence="13">UTEX 1602</strain>
    </source>
</reference>
<dbReference type="GO" id="GO:0010008">
    <property type="term" value="C:endosome membrane"/>
    <property type="evidence" value="ECO:0007669"/>
    <property type="project" value="UniProtKB-SubCell"/>
</dbReference>
<gene>
    <name evidence="12" type="ORF">C2E21_1274</name>
</gene>
<keyword evidence="13" id="KW-1185">Reference proteome</keyword>
<evidence type="ECO:0000313" key="12">
    <source>
        <dbReference type="EMBL" id="PRW60855.1"/>
    </source>
</evidence>
<dbReference type="PANTHER" id="PTHR46009">
    <property type="entry name" value="VACUOLAR PROTEIN SORTING-ASSOCIATED PROTEIN VTA1 HOMOLOG"/>
    <property type="match status" value="1"/>
</dbReference>
<keyword evidence="4" id="KW-0813">Transport</keyword>
<dbReference type="GO" id="GO:0005771">
    <property type="term" value="C:multivesicular body"/>
    <property type="evidence" value="ECO:0007669"/>
    <property type="project" value="TreeGrafter"/>
</dbReference>
<evidence type="ECO:0000256" key="8">
    <source>
        <dbReference type="ARBA" id="ARBA00023136"/>
    </source>
</evidence>
<feature type="compositionally biased region" description="Gly residues" evidence="9">
    <location>
        <begin position="262"/>
        <end position="271"/>
    </location>
</feature>
<dbReference type="Gene3D" id="1.25.40.270">
    <property type="entry name" value="Vacuolar protein sorting-associated protein vta1"/>
    <property type="match status" value="1"/>
</dbReference>
<feature type="domain" description="Vta1/callose synthase N-terminal" evidence="10">
    <location>
        <begin position="12"/>
        <end position="150"/>
    </location>
</feature>
<feature type="region of interest" description="Disordered" evidence="9">
    <location>
        <begin position="148"/>
        <end position="167"/>
    </location>
</feature>
<keyword evidence="5" id="KW-0963">Cytoplasm</keyword>
<comment type="similarity">
    <text evidence="3">Belongs to the VTA1 family.</text>
</comment>
<evidence type="ECO:0000256" key="4">
    <source>
        <dbReference type="ARBA" id="ARBA00022448"/>
    </source>
</evidence>
<proteinExistence type="inferred from homology"/>
<comment type="subcellular location">
    <subcellularLocation>
        <location evidence="2">Cytoplasm</location>
    </subcellularLocation>
    <subcellularLocation>
        <location evidence="1">Endosome membrane</location>
        <topology evidence="1">Peripheral membrane protein</topology>
    </subcellularLocation>
</comment>
<keyword evidence="7" id="KW-0653">Protein transport</keyword>
<evidence type="ECO:0000259" key="10">
    <source>
        <dbReference type="Pfam" id="PF04652"/>
    </source>
</evidence>
<organism evidence="12 13">
    <name type="scientific">Chlorella sorokiniana</name>
    <name type="common">Freshwater green alga</name>
    <dbReference type="NCBI Taxonomy" id="3076"/>
    <lineage>
        <taxon>Eukaryota</taxon>
        <taxon>Viridiplantae</taxon>
        <taxon>Chlorophyta</taxon>
        <taxon>core chlorophytes</taxon>
        <taxon>Trebouxiophyceae</taxon>
        <taxon>Chlorellales</taxon>
        <taxon>Chlorellaceae</taxon>
        <taxon>Chlorella clade</taxon>
        <taxon>Chlorella</taxon>
    </lineage>
</organism>
<dbReference type="OrthoDB" id="391137at2759"/>
<evidence type="ECO:0000256" key="1">
    <source>
        <dbReference type="ARBA" id="ARBA00004481"/>
    </source>
</evidence>
<keyword evidence="8" id="KW-0472">Membrane</keyword>
<dbReference type="STRING" id="3076.A0A2P6U3H0"/>
<evidence type="ECO:0000256" key="3">
    <source>
        <dbReference type="ARBA" id="ARBA00007895"/>
    </source>
</evidence>
<dbReference type="EMBL" id="LHPG02000002">
    <property type="protein sequence ID" value="PRW60855.1"/>
    <property type="molecule type" value="Genomic_DNA"/>
</dbReference>
<dbReference type="InterPro" id="IPR039431">
    <property type="entry name" value="Vta1/CALS_N"/>
</dbReference>
<dbReference type="Pfam" id="PF18097">
    <property type="entry name" value="Vta1_C"/>
    <property type="match status" value="1"/>
</dbReference>
<dbReference type="InterPro" id="IPR044538">
    <property type="entry name" value="Vta1-like"/>
</dbReference>
<evidence type="ECO:0000256" key="9">
    <source>
        <dbReference type="SAM" id="MobiDB-lite"/>
    </source>
</evidence>
<dbReference type="GO" id="GO:0015031">
    <property type="term" value="P:protein transport"/>
    <property type="evidence" value="ECO:0007669"/>
    <property type="project" value="UniProtKB-KW"/>
</dbReference>
<evidence type="ECO:0000256" key="2">
    <source>
        <dbReference type="ARBA" id="ARBA00004496"/>
    </source>
</evidence>
<feature type="region of interest" description="Disordered" evidence="9">
    <location>
        <begin position="433"/>
        <end position="457"/>
    </location>
</feature>
<dbReference type="InterPro" id="IPR041212">
    <property type="entry name" value="Vta1_C"/>
</dbReference>
<accession>A0A2P6U3H0</accession>
<evidence type="ECO:0000313" key="13">
    <source>
        <dbReference type="Proteomes" id="UP000239899"/>
    </source>
</evidence>
<evidence type="ECO:0000259" key="11">
    <source>
        <dbReference type="Pfam" id="PF18097"/>
    </source>
</evidence>
<protein>
    <submittedName>
        <fullName evidence="12">Vacuolar sorting-associated VTA1-like protein</fullName>
    </submittedName>
</protein>
<sequence>MATLEEQKKLLVPFLQRAQEIERAEPKVAYYCRMHALEQGMELPKATRAPEITGLLEVLMGKLEKDRALLTLGSREEDQAYCENFALAVFNRADRVDRAGRADKATAVTFYAASYFFEVLHHFGQLPADIQQKQKYAAWRAAEINKAVKEGRPPVPPPSASSAEMDEEAAMLDELSKLEMAGSSSGALPAAPSGLPAAASGAGTSAAAAALPPPPSAAPSTRLSGLPPALDEDSDWAPPGQPAPGSAPPPPPFDAAAAGSAGAAGGGAEGGVGHHFELPSPPKQRPIETQHSHGAWVPPPPRRFQTFQKVLFRPDGAPAPVRGTVAKVEEGAHPERPSYLVALPDRIATIEDATQLAPELATGDAVRYHGPSGQSMDATVAELDLSHWPPSYLVRLADGKYVDTTDDRLVQLNVPKPRSEGADLSQYGMTGAGAGGAYPPAPPAAPAAPPPAAARPAAAPASSARPVAAAPPVAAAAAVPAAAVVVQQPVAGYQPGLREITEAGKLTKSATSALQFEDVNTAVRLLTEALGLLTQPQRK</sequence>
<feature type="region of interest" description="Disordered" evidence="9">
    <location>
        <begin position="206"/>
        <end position="301"/>
    </location>
</feature>
<evidence type="ECO:0000256" key="6">
    <source>
        <dbReference type="ARBA" id="ARBA00022753"/>
    </source>
</evidence>
<evidence type="ECO:0000256" key="7">
    <source>
        <dbReference type="ARBA" id="ARBA00022927"/>
    </source>
</evidence>
<evidence type="ECO:0000256" key="5">
    <source>
        <dbReference type="ARBA" id="ARBA00022490"/>
    </source>
</evidence>
<dbReference type="AlphaFoldDB" id="A0A2P6U3H0"/>
<feature type="domain" description="Vta1 C-terminal" evidence="11">
    <location>
        <begin position="498"/>
        <end position="534"/>
    </location>
</feature>
<dbReference type="PANTHER" id="PTHR46009:SF1">
    <property type="entry name" value="VACUOLAR PROTEIN SORTING-ASSOCIATED PROTEIN VTA1 HOMOLOG"/>
    <property type="match status" value="1"/>
</dbReference>
<dbReference type="Gene3D" id="1.20.5.420">
    <property type="entry name" value="Immunoglobulin FC, subunit C"/>
    <property type="match status" value="1"/>
</dbReference>
<name>A0A2P6U3H0_CHLSO</name>
<dbReference type="Pfam" id="PF04652">
    <property type="entry name" value="Vta1"/>
    <property type="match status" value="1"/>
</dbReference>
<comment type="caution">
    <text evidence="12">The sequence shown here is derived from an EMBL/GenBank/DDBJ whole genome shotgun (WGS) entry which is preliminary data.</text>
</comment>
<dbReference type="InterPro" id="IPR023175">
    <property type="entry name" value="Vta1/CALS_N_sf"/>
</dbReference>
<dbReference type="GO" id="GO:0032511">
    <property type="term" value="P:late endosome to vacuole transport via multivesicular body sorting pathway"/>
    <property type="evidence" value="ECO:0007669"/>
    <property type="project" value="InterPro"/>
</dbReference>
<dbReference type="Proteomes" id="UP000239899">
    <property type="component" value="Unassembled WGS sequence"/>
</dbReference>
<keyword evidence="6" id="KW-0967">Endosome</keyword>
<feature type="compositionally biased region" description="Pro residues" evidence="9">
    <location>
        <begin position="439"/>
        <end position="453"/>
    </location>
</feature>